<dbReference type="SUPFAM" id="SSF89623">
    <property type="entry name" value="Ribose/Galactose isomerase RpiB/AlsB"/>
    <property type="match status" value="1"/>
</dbReference>
<dbReference type="STRING" id="65489.A0A0D3ESN2"/>
<dbReference type="InterPro" id="IPR036569">
    <property type="entry name" value="RpiB_LacA_LacB_sf"/>
</dbReference>
<protein>
    <submittedName>
        <fullName evidence="1">Uncharacterized protein</fullName>
    </submittedName>
</protein>
<reference evidence="1" key="2">
    <citation type="submission" date="2015-03" db="UniProtKB">
        <authorList>
            <consortium name="EnsemblPlants"/>
        </authorList>
    </citation>
    <scope>IDENTIFICATION</scope>
</reference>
<dbReference type="HOGENOM" id="CLU_1386066_0_0_1"/>
<dbReference type="GO" id="GO:0016853">
    <property type="term" value="F:isomerase activity"/>
    <property type="evidence" value="ECO:0007669"/>
    <property type="project" value="InterPro"/>
</dbReference>
<dbReference type="PANTHER" id="PTHR30345">
    <property type="entry name" value="RIBOSE-5-PHOSPHATE ISOMERASE B"/>
    <property type="match status" value="1"/>
</dbReference>
<dbReference type="Pfam" id="PF02502">
    <property type="entry name" value="LacAB_rpiB"/>
    <property type="match status" value="1"/>
</dbReference>
<evidence type="ECO:0000313" key="2">
    <source>
        <dbReference type="Proteomes" id="UP000026960"/>
    </source>
</evidence>
<dbReference type="PANTHER" id="PTHR30345:SF0">
    <property type="entry name" value="DNA DAMAGE-REPAIR_TOLERATION PROTEIN DRT102"/>
    <property type="match status" value="1"/>
</dbReference>
<evidence type="ECO:0000313" key="1">
    <source>
        <dbReference type="EnsemblPlants" id="OBART01G27000.1"/>
    </source>
</evidence>
<sequence length="197" mass="20097">MLPQPPSPSSFGVVATTLQALPPLSPSLSSFVVSSPDADPALEARGVEVCGTGAAVAIFSNKYPGIYATHCATAADAVNTRSINACNVLALPGMASGEARAKQRVVHHYTLPLGMATPPDVAAAITDAWLATPFHAPCPSSGDTPWPEDIQRFFDSAPAEMAAIPKGSVTSIPLPNSACAICCLRCPAARCGLCPAA</sequence>
<accession>A0A0D3ESN2</accession>
<dbReference type="PaxDb" id="65489-OBART01G27000.1"/>
<reference evidence="1" key="1">
    <citation type="journal article" date="2009" name="Rice">
        <title>De Novo Next Generation Sequencing of Plant Genomes.</title>
        <authorList>
            <person name="Rounsley S."/>
            <person name="Marri P.R."/>
            <person name="Yu Y."/>
            <person name="He R."/>
            <person name="Sisneros N."/>
            <person name="Goicoechea J.L."/>
            <person name="Lee S.J."/>
            <person name="Angelova A."/>
            <person name="Kudrna D."/>
            <person name="Luo M."/>
            <person name="Affourtit J."/>
            <person name="Desany B."/>
            <person name="Knight J."/>
            <person name="Niazi F."/>
            <person name="Egholm M."/>
            <person name="Wing R.A."/>
        </authorList>
    </citation>
    <scope>NUCLEOTIDE SEQUENCE [LARGE SCALE GENOMIC DNA]</scope>
    <source>
        <strain evidence="1">cv. IRGC 105608</strain>
    </source>
</reference>
<dbReference type="InterPro" id="IPR003500">
    <property type="entry name" value="RpiB_LacA_LacB"/>
</dbReference>
<dbReference type="EnsemblPlants" id="OBART01G27000.1">
    <property type="protein sequence ID" value="OBART01G27000.1"/>
    <property type="gene ID" value="OBART01G27000"/>
</dbReference>
<dbReference type="Gene3D" id="3.40.1400.10">
    <property type="entry name" value="Sugar-phosphate isomerase, RpiB/LacA/LacB"/>
    <property type="match status" value="1"/>
</dbReference>
<dbReference type="eggNOG" id="ENOG502QS8W">
    <property type="taxonomic scope" value="Eukaryota"/>
</dbReference>
<dbReference type="Proteomes" id="UP000026960">
    <property type="component" value="Chromosome 1"/>
</dbReference>
<dbReference type="GO" id="GO:0005975">
    <property type="term" value="P:carbohydrate metabolic process"/>
    <property type="evidence" value="ECO:0007669"/>
    <property type="project" value="InterPro"/>
</dbReference>
<proteinExistence type="predicted"/>
<dbReference type="AlphaFoldDB" id="A0A0D3ESN2"/>
<name>A0A0D3ESN2_9ORYZ</name>
<dbReference type="Gramene" id="OBART01G27000.1">
    <property type="protein sequence ID" value="OBART01G27000.1"/>
    <property type="gene ID" value="OBART01G27000"/>
</dbReference>
<keyword evidence="2" id="KW-1185">Reference proteome</keyword>
<organism evidence="1">
    <name type="scientific">Oryza barthii</name>
    <dbReference type="NCBI Taxonomy" id="65489"/>
    <lineage>
        <taxon>Eukaryota</taxon>
        <taxon>Viridiplantae</taxon>
        <taxon>Streptophyta</taxon>
        <taxon>Embryophyta</taxon>
        <taxon>Tracheophyta</taxon>
        <taxon>Spermatophyta</taxon>
        <taxon>Magnoliopsida</taxon>
        <taxon>Liliopsida</taxon>
        <taxon>Poales</taxon>
        <taxon>Poaceae</taxon>
        <taxon>BOP clade</taxon>
        <taxon>Oryzoideae</taxon>
        <taxon>Oryzeae</taxon>
        <taxon>Oryzinae</taxon>
        <taxon>Oryza</taxon>
    </lineage>
</organism>